<keyword evidence="2" id="KW-1185">Reference proteome</keyword>
<organism evidence="1 2">
    <name type="scientific">Eretmocerus hayati</name>
    <dbReference type="NCBI Taxonomy" id="131215"/>
    <lineage>
        <taxon>Eukaryota</taxon>
        <taxon>Metazoa</taxon>
        <taxon>Ecdysozoa</taxon>
        <taxon>Arthropoda</taxon>
        <taxon>Hexapoda</taxon>
        <taxon>Insecta</taxon>
        <taxon>Pterygota</taxon>
        <taxon>Neoptera</taxon>
        <taxon>Endopterygota</taxon>
        <taxon>Hymenoptera</taxon>
        <taxon>Apocrita</taxon>
        <taxon>Proctotrupomorpha</taxon>
        <taxon>Chalcidoidea</taxon>
        <taxon>Aphelinidae</taxon>
        <taxon>Aphelininae</taxon>
        <taxon>Eretmocerus</taxon>
    </lineage>
</organism>
<gene>
    <name evidence="1" type="ORF">QAD02_021608</name>
</gene>
<evidence type="ECO:0000313" key="2">
    <source>
        <dbReference type="Proteomes" id="UP001239111"/>
    </source>
</evidence>
<evidence type="ECO:0000313" key="1">
    <source>
        <dbReference type="EMBL" id="KAJ8685815.1"/>
    </source>
</evidence>
<proteinExistence type="predicted"/>
<protein>
    <submittedName>
        <fullName evidence="1">Uncharacterized protein</fullName>
    </submittedName>
</protein>
<comment type="caution">
    <text evidence="1">The sequence shown here is derived from an EMBL/GenBank/DDBJ whole genome shotgun (WGS) entry which is preliminary data.</text>
</comment>
<dbReference type="EMBL" id="CM056741">
    <property type="protein sequence ID" value="KAJ8685815.1"/>
    <property type="molecule type" value="Genomic_DNA"/>
</dbReference>
<reference evidence="1" key="1">
    <citation type="submission" date="2023-04" db="EMBL/GenBank/DDBJ databases">
        <title>A chromosome-level genome assembly of the parasitoid wasp Eretmocerus hayati.</title>
        <authorList>
            <person name="Zhong Y."/>
            <person name="Liu S."/>
            <person name="Liu Y."/>
        </authorList>
    </citation>
    <scope>NUCLEOTIDE SEQUENCE</scope>
    <source>
        <strain evidence="1">ZJU_SS_LIU_2023</strain>
    </source>
</reference>
<accession>A0ACC2PVK1</accession>
<sequence>MHYLIFIGSTLLNFPPGTGTPKRKKNRKSRGERRRRKLDRQNYNVQETKTRRMPSFWKQFQTGIISFLKEFPSIPEQHAEHGVREGRIFTEAIRELLTSRYGEEEERRWEKRFLSRAIDAEQHECWFDHGINRPQIRGVEHIFGDYLDALAVQQTQEQGRTLQQWLLSFAIDKLPFHGCCNECGREVPV</sequence>
<dbReference type="Proteomes" id="UP001239111">
    <property type="component" value="Chromosome 1"/>
</dbReference>
<name>A0ACC2PVK1_9HYME</name>